<dbReference type="Proteomes" id="UP000674143">
    <property type="component" value="Unassembled WGS sequence"/>
</dbReference>
<dbReference type="SMR" id="A0A836HN68"/>
<dbReference type="KEGG" id="loi:92361747"/>
<evidence type="ECO:0000313" key="1">
    <source>
        <dbReference type="EMBL" id="KAG5479875.1"/>
    </source>
</evidence>
<gene>
    <name evidence="1" type="ORF">LSCM4_05883</name>
</gene>
<accession>A0A836HN68</accession>
<reference evidence="2" key="2">
    <citation type="journal article" date="2021" name="Sci. Data">
        <title>Chromosome-scale genome sequencing, assembly and annotation of six genomes from subfamily Leishmaniinae.</title>
        <authorList>
            <person name="Almutairi H."/>
            <person name="Urbaniak M.D."/>
            <person name="Bates M.D."/>
            <person name="Jariyapan N."/>
            <person name="Kwakye-Nuako G."/>
            <person name="Thomaz Soccol V."/>
            <person name="Al-Salem W.S."/>
            <person name="Dillon R.J."/>
            <person name="Bates P.A."/>
            <person name="Gatherer D."/>
        </authorList>
    </citation>
    <scope>NUCLEOTIDE SEQUENCE [LARGE SCALE GENOMIC DNA]</scope>
</reference>
<dbReference type="AlphaFoldDB" id="A0A836HN68"/>
<dbReference type="GeneID" id="92361747"/>
<name>A0A836HN68_9TRYP</name>
<proteinExistence type="predicted"/>
<evidence type="ECO:0000313" key="2">
    <source>
        <dbReference type="Proteomes" id="UP000674143"/>
    </source>
</evidence>
<dbReference type="EMBL" id="JAFHLR010000021">
    <property type="protein sequence ID" value="KAG5479875.1"/>
    <property type="molecule type" value="Genomic_DNA"/>
</dbReference>
<sequence>MQTLSIRIAETPTLITVKRRSRPDNEKGGALNGTAKMLSAKSGVLLLQAVHKAGEVISYKAGDFHLVPKKLTVGKRIAVRSYLDRNRTELSDRTFMPQKNWFRPYDLQEDRFDRDHQRLSYRFYTLETKVIWKAFDTPELIGMLLHDETVKGNKDMYAPDMLDAALHYTRESRYWRCIGITKPFYDRNTLRAHCWEDDGLQVGTLVMSQAMRHALMDLERAVRRKELGLEPNYLWDRWGPIGFIDGARADYLPRFEHNPYIDPDGVDVTEIDVLPFNTHEQIKQRYSDFIEPDTAPFESVFRSPSHGSLTTLADIPNADVAALYKGLKMKAGTPVAGDAVELAPADVRTLFYLSANPEWRAMADGKASWEEVVDAIQPVQAELDEKIDAARLLQNTRHSPERVRAFFEEKCGFHDFMYTPDKTITAAVLCYLTELRRICTETAWGTDLAKCLTDLERAQVMGRDAFIVYRHIEDAILDKKRRLWARRFAGEAHEESTLDYLLENFGRRADRPRNVGTTGVEFDREQEPIGRQVQRRVLDSDKANKLAEMRRSRGKMWSRKRSVFDALHEKQLQNFSYGVH</sequence>
<organism evidence="1 2">
    <name type="scientific">Leishmania orientalis</name>
    <dbReference type="NCBI Taxonomy" id="2249476"/>
    <lineage>
        <taxon>Eukaryota</taxon>
        <taxon>Discoba</taxon>
        <taxon>Euglenozoa</taxon>
        <taxon>Kinetoplastea</taxon>
        <taxon>Metakinetoplastina</taxon>
        <taxon>Trypanosomatida</taxon>
        <taxon>Trypanosomatidae</taxon>
        <taxon>Leishmaniinae</taxon>
        <taxon>Leishmania</taxon>
    </lineage>
</organism>
<reference evidence="2" key="1">
    <citation type="journal article" date="2021" name="Microbiol. Resour. Announc.">
        <title>LGAAP: Leishmaniinae Genome Assembly and Annotation Pipeline.</title>
        <authorList>
            <person name="Almutairi H."/>
            <person name="Urbaniak M.D."/>
            <person name="Bates M.D."/>
            <person name="Jariyapan N."/>
            <person name="Kwakye-Nuako G."/>
            <person name="Thomaz-Soccol V."/>
            <person name="Al-Salem W.S."/>
            <person name="Dillon R.J."/>
            <person name="Bates P.A."/>
            <person name="Gatherer D."/>
        </authorList>
    </citation>
    <scope>NUCLEOTIDE SEQUENCE [LARGE SCALE GENOMIC DNA]</scope>
</reference>
<dbReference type="RefSeq" id="XP_067063586.1">
    <property type="nucleotide sequence ID" value="XM_067207813.1"/>
</dbReference>
<keyword evidence="2" id="KW-1185">Reference proteome</keyword>
<comment type="caution">
    <text evidence="1">The sequence shown here is derived from an EMBL/GenBank/DDBJ whole genome shotgun (WGS) entry which is preliminary data.</text>
</comment>
<protein>
    <submittedName>
        <fullName evidence="1">Uncharacterized protein</fullName>
    </submittedName>
</protein>